<reference evidence="1 2" key="1">
    <citation type="submission" date="2013-08" db="EMBL/GenBank/DDBJ databases">
        <authorList>
            <person name="Durkin A.S."/>
            <person name="Haft D.R."/>
            <person name="McCorrison J."/>
            <person name="Torralba M."/>
            <person name="Gillis M."/>
            <person name="Haft D.H."/>
            <person name="Methe B."/>
            <person name="Sutton G."/>
            <person name="Nelson K.E."/>
        </authorList>
    </citation>
    <scope>NUCLEOTIDE SEQUENCE [LARGE SCALE GENOMIC DNA]</scope>
    <source>
        <strain evidence="1 2">F0195</strain>
    </source>
</reference>
<name>U2UZ32_9ACTN</name>
<evidence type="ECO:0000313" key="1">
    <source>
        <dbReference type="EMBL" id="ERL08367.1"/>
    </source>
</evidence>
<accession>U2UZ32</accession>
<dbReference type="EMBL" id="AWEZ01000045">
    <property type="protein sequence ID" value="ERL08367.1"/>
    <property type="molecule type" value="Genomic_DNA"/>
</dbReference>
<protein>
    <submittedName>
        <fullName evidence="1">Uncharacterized protein</fullName>
    </submittedName>
</protein>
<gene>
    <name evidence="1" type="ORF">HMPREF1316_0096</name>
</gene>
<sequence>MGEGIIKGQLGDGGGLHGGGRLVAQADDGDMRDLRESQCLKAGSGGLGAVVHGFLV</sequence>
<proteinExistence type="predicted"/>
<dbReference type="AlphaFoldDB" id="U2UZ32"/>
<dbReference type="STRING" id="1125712.HMPREF1316_0096"/>
<dbReference type="Proteomes" id="UP000016638">
    <property type="component" value="Unassembled WGS sequence"/>
</dbReference>
<comment type="caution">
    <text evidence="1">The sequence shown here is derived from an EMBL/GenBank/DDBJ whole genome shotgun (WGS) entry which is preliminary data.</text>
</comment>
<evidence type="ECO:0000313" key="2">
    <source>
        <dbReference type="Proteomes" id="UP000016638"/>
    </source>
</evidence>
<keyword evidence="2" id="KW-1185">Reference proteome</keyword>
<organism evidence="1 2">
    <name type="scientific">Olsenella profusa F0195</name>
    <dbReference type="NCBI Taxonomy" id="1125712"/>
    <lineage>
        <taxon>Bacteria</taxon>
        <taxon>Bacillati</taxon>
        <taxon>Actinomycetota</taxon>
        <taxon>Coriobacteriia</taxon>
        <taxon>Coriobacteriales</taxon>
        <taxon>Atopobiaceae</taxon>
        <taxon>Olsenella</taxon>
    </lineage>
</organism>
<dbReference type="PATRIC" id="fig|1125712.3.peg.1229"/>